<name>A0A0K2UU14_LEPSM</name>
<protein>
    <submittedName>
        <fullName evidence="1">Uncharacterized protein</fullName>
    </submittedName>
</protein>
<organism evidence="1">
    <name type="scientific">Lepeophtheirus salmonis</name>
    <name type="common">Salmon louse</name>
    <name type="synonym">Caligus salmonis</name>
    <dbReference type="NCBI Taxonomy" id="72036"/>
    <lineage>
        <taxon>Eukaryota</taxon>
        <taxon>Metazoa</taxon>
        <taxon>Ecdysozoa</taxon>
        <taxon>Arthropoda</taxon>
        <taxon>Crustacea</taxon>
        <taxon>Multicrustacea</taxon>
        <taxon>Hexanauplia</taxon>
        <taxon>Copepoda</taxon>
        <taxon>Siphonostomatoida</taxon>
        <taxon>Caligidae</taxon>
        <taxon>Lepeophtheirus</taxon>
    </lineage>
</organism>
<dbReference type="AlphaFoldDB" id="A0A0K2UU14"/>
<sequence>MKTQVTRAINNINSLYKPILARKTSEGKLFLDEARICLQ</sequence>
<proteinExistence type="predicted"/>
<accession>A0A0K2UU14</accession>
<evidence type="ECO:0000313" key="1">
    <source>
        <dbReference type="EMBL" id="CDW41362.1"/>
    </source>
</evidence>
<dbReference type="EMBL" id="HACA01024001">
    <property type="protein sequence ID" value="CDW41362.1"/>
    <property type="molecule type" value="Transcribed_RNA"/>
</dbReference>
<reference evidence="1" key="1">
    <citation type="submission" date="2014-05" db="EMBL/GenBank/DDBJ databases">
        <authorList>
            <person name="Chronopoulou M."/>
        </authorList>
    </citation>
    <scope>NUCLEOTIDE SEQUENCE</scope>
    <source>
        <tissue evidence="1">Whole organism</tissue>
    </source>
</reference>